<feature type="region of interest" description="Disordered" evidence="1">
    <location>
        <begin position="518"/>
        <end position="568"/>
    </location>
</feature>
<feature type="region of interest" description="Disordered" evidence="1">
    <location>
        <begin position="36"/>
        <end position="138"/>
    </location>
</feature>
<dbReference type="SUPFAM" id="SSF52540">
    <property type="entry name" value="P-loop containing nucleoside triphosphate hydrolases"/>
    <property type="match status" value="1"/>
</dbReference>
<evidence type="ECO:0000259" key="2">
    <source>
        <dbReference type="SMART" id="SM00382"/>
    </source>
</evidence>
<dbReference type="InterPro" id="IPR027417">
    <property type="entry name" value="P-loop_NTPase"/>
</dbReference>
<dbReference type="EMBL" id="DS268113">
    <property type="protein sequence ID" value="KMM72024.1"/>
    <property type="molecule type" value="Genomic_DNA"/>
</dbReference>
<dbReference type="CDD" id="cd00009">
    <property type="entry name" value="AAA"/>
    <property type="match status" value="1"/>
</dbReference>
<dbReference type="GO" id="GO:0005524">
    <property type="term" value="F:ATP binding"/>
    <property type="evidence" value="ECO:0007669"/>
    <property type="project" value="InterPro"/>
</dbReference>
<organism evidence="3 4">
    <name type="scientific">Coccidioides posadasii RMSCC 3488</name>
    <dbReference type="NCBI Taxonomy" id="454284"/>
    <lineage>
        <taxon>Eukaryota</taxon>
        <taxon>Fungi</taxon>
        <taxon>Dikarya</taxon>
        <taxon>Ascomycota</taxon>
        <taxon>Pezizomycotina</taxon>
        <taxon>Eurotiomycetes</taxon>
        <taxon>Eurotiomycetidae</taxon>
        <taxon>Onygenales</taxon>
        <taxon>Onygenaceae</taxon>
        <taxon>Coccidioides</taxon>
    </lineage>
</organism>
<dbReference type="VEuPathDB" id="FungiDB:CPAG_08323"/>
<dbReference type="Gene3D" id="3.40.50.300">
    <property type="entry name" value="P-loop containing nucleotide triphosphate hydrolases"/>
    <property type="match status" value="1"/>
</dbReference>
<dbReference type="GO" id="GO:0005634">
    <property type="term" value="C:nucleus"/>
    <property type="evidence" value="ECO:0007669"/>
    <property type="project" value="TreeGrafter"/>
</dbReference>
<dbReference type="AlphaFoldDB" id="A0A0J6FSI7"/>
<dbReference type="GO" id="GO:0016887">
    <property type="term" value="F:ATP hydrolysis activity"/>
    <property type="evidence" value="ECO:0007669"/>
    <property type="project" value="InterPro"/>
</dbReference>
<dbReference type="InterPro" id="IPR003959">
    <property type="entry name" value="ATPase_AAA_core"/>
</dbReference>
<gene>
    <name evidence="3" type="ORF">CPAG_08323</name>
</gene>
<feature type="compositionally biased region" description="Polar residues" evidence="1">
    <location>
        <begin position="518"/>
        <end position="530"/>
    </location>
</feature>
<protein>
    <recommendedName>
        <fullName evidence="2">AAA+ ATPase domain-containing protein</fullName>
    </recommendedName>
</protein>
<dbReference type="SMART" id="SM00382">
    <property type="entry name" value="AAA"/>
    <property type="match status" value="1"/>
</dbReference>
<dbReference type="Proteomes" id="UP000054567">
    <property type="component" value="Unassembled WGS sequence"/>
</dbReference>
<proteinExistence type="predicted"/>
<dbReference type="GO" id="GO:0003677">
    <property type="term" value="F:DNA binding"/>
    <property type="evidence" value="ECO:0007669"/>
    <property type="project" value="TreeGrafter"/>
</dbReference>
<dbReference type="PANTHER" id="PTHR23389:SF21">
    <property type="entry name" value="ATPASE FAMILY AAA DOMAIN-CONTAINING PROTEIN 5"/>
    <property type="match status" value="1"/>
</dbReference>
<dbReference type="PANTHER" id="PTHR23389">
    <property type="entry name" value="CHROMOSOME TRANSMISSION FIDELITY FACTOR 18"/>
    <property type="match status" value="1"/>
</dbReference>
<feature type="domain" description="AAA+ ATPase" evidence="2">
    <location>
        <begin position="601"/>
        <end position="796"/>
    </location>
</feature>
<feature type="compositionally biased region" description="Polar residues" evidence="1">
    <location>
        <begin position="109"/>
        <end position="124"/>
    </location>
</feature>
<sequence length="1185" mass="131938">MPGRVMAVVVHKAMGQHEQRTLHPFFMKHGSEPIAELPQLADPLPKQPSNNPRSERANIVLDSTSEDCPNPLDDDENLSRRKRRKTTPLDHSGNAGHGAARSPPVEPEVTSNLPDVPNSYSSNGTEEKSTTARYSFRKGTVNPAPAKYAFKDPHKDSLCETPRKENVLKLNPNGKLLNSPIQQASPGTRENGRELKKRGRGRKKPKEDVAPLSRIAIMKYGPGSLSRQFIGGAIRDIMSGHTTYILFKQRTENPQSPPEPPKPTHPFFLTRQGPKKVEDSKPAGKASAHQGKDAVPNEQKQPTPEPRRSWPTAAKTLERTSASTKALNRRRVSDPIEPLWPPLDMVRIDENASEQDRKQSEHNIVDQKKAKGSIAHVSGSENILGIISRSLRGGCFYFKELSVKECLRQPKRILEKGCILRDAMTEKLDRISKRTMRQEEIELSANPSIHSRLSHPAVASLLSSIPTSRSSFEKGRCEELPWTQKYAPDTASKVLQVGSEALLLHHWLQSLTVSAVNTGAGQSDSKASKTPKTEANKKKKRKRAAGLDDFIVSSSDDEPGIEELTDDDDELAGAVTVSKRTVVRARATPSANDTGNEKRPLSNIVLLSGPPGCGKTAAVYAVARELDFEVFEVNAGTRRSAKDVVERVGDMAQNHLVQILKQIDNNIPANSVLESSVNQRDDRQSSMGSFFKQKSTSKNATPNQSKSPSVRSTCEAQKPKTKQRQSLILLEEVDILFNEDKQFWNGVLALIAQSKRPIIMTCNDENMLPIDSLSFHAILRFRPPPSDLVTEYLSALCANECHVLDPKAILDLYTVLGRDLRATIMQLNYWCQMAVGSQKSGLDWIADRPRFSVLESDPGLPRILSSDTYVRGMDWLCRDTVVDKGDPIEKRTQLITELLRQWHISAVDWLEIRPIMRAYSGSNNLELLEQASFVSDMESSLDLLCERSRSDFTQAPLDTSLPPTPEKQRLDCLEGRQFLQADSPPDYTEISSKISATLGVLLENLFPGLSPADYEQDIMEHILQNATPQSSTVMKPSMFEMAFGPILDVSAYSTQAYHRPLSFEHGMPVMAEDVAPYIRFIIASELRIEQQRLQLTGLLSQPGNEPKRMRTTRASRAAFEGGDKATTRRERWFPGRVVPARVMATGGLGWENLLLLYLRRLSEEMPVTRTEEAQHTIGDLIVNGI</sequence>
<feature type="compositionally biased region" description="Acidic residues" evidence="1">
    <location>
        <begin position="555"/>
        <end position="568"/>
    </location>
</feature>
<reference evidence="4" key="3">
    <citation type="journal article" date="2010" name="Genome Res.">
        <title>Population genomic sequencing of Coccidioides fungi reveals recent hybridization and transposon control.</title>
        <authorList>
            <person name="Neafsey D.E."/>
            <person name="Barker B.M."/>
            <person name="Sharpton T.J."/>
            <person name="Stajich J.E."/>
            <person name="Park D.J."/>
            <person name="Whiston E."/>
            <person name="Hung C.-Y."/>
            <person name="McMahan C."/>
            <person name="White J."/>
            <person name="Sykes S."/>
            <person name="Heiman D."/>
            <person name="Young S."/>
            <person name="Zeng Q."/>
            <person name="Abouelleil A."/>
            <person name="Aftuck L."/>
            <person name="Bessette D."/>
            <person name="Brown A."/>
            <person name="FitzGerald M."/>
            <person name="Lui A."/>
            <person name="Macdonald J.P."/>
            <person name="Priest M."/>
            <person name="Orbach M.J."/>
            <person name="Galgiani J.N."/>
            <person name="Kirkland T.N."/>
            <person name="Cole G.T."/>
            <person name="Birren B.W."/>
            <person name="Henn M.R."/>
            <person name="Taylor J.W."/>
            <person name="Rounsley S.D."/>
        </authorList>
    </citation>
    <scope>NUCLEOTIDE SEQUENCE [LARGE SCALE GENOMIC DNA]</scope>
    <source>
        <strain evidence="4">RMSCC 3488</strain>
    </source>
</reference>
<accession>A0A0J6FSI7</accession>
<feature type="region of interest" description="Disordered" evidence="1">
    <location>
        <begin position="250"/>
        <end position="336"/>
    </location>
</feature>
<feature type="compositionally biased region" description="Polar residues" evidence="1">
    <location>
        <begin position="179"/>
        <end position="188"/>
    </location>
</feature>
<feature type="compositionally biased region" description="Basic residues" evidence="1">
    <location>
        <begin position="195"/>
        <end position="204"/>
    </location>
</feature>
<reference evidence="3 4" key="1">
    <citation type="submission" date="2007-06" db="EMBL/GenBank/DDBJ databases">
        <title>The Genome Sequence of Coccidioides posadasii RMSCC_3488.</title>
        <authorList>
            <consortium name="Coccidioides Genome Resources Consortium"/>
            <consortium name="The Broad Institute Genome Sequencing Platform"/>
            <person name="Henn M.R."/>
            <person name="Sykes S."/>
            <person name="Young S."/>
            <person name="Jaffe D."/>
            <person name="Berlin A."/>
            <person name="Alvarez P."/>
            <person name="Butler J."/>
            <person name="Gnerre S."/>
            <person name="Grabherr M."/>
            <person name="Mauceli E."/>
            <person name="Brockman W."/>
            <person name="Kodira C."/>
            <person name="Alvarado L."/>
            <person name="Zeng Q."/>
            <person name="Crawford M."/>
            <person name="Antoine C."/>
            <person name="Devon K."/>
            <person name="Galgiani J."/>
            <person name="Orsborn K."/>
            <person name="Lewis M.L."/>
            <person name="Nusbaum C."/>
            <person name="Galagan J."/>
            <person name="Birren B."/>
        </authorList>
    </citation>
    <scope>NUCLEOTIDE SEQUENCE [LARGE SCALE GENOMIC DNA]</scope>
    <source>
        <strain evidence="3 4">RMSCC 3488</strain>
    </source>
</reference>
<feature type="region of interest" description="Disordered" evidence="1">
    <location>
        <begin position="170"/>
        <end position="210"/>
    </location>
</feature>
<dbReference type="InterPro" id="IPR003593">
    <property type="entry name" value="AAA+_ATPase"/>
</dbReference>
<evidence type="ECO:0000313" key="3">
    <source>
        <dbReference type="EMBL" id="KMM72024.1"/>
    </source>
</evidence>
<reference evidence="4" key="2">
    <citation type="journal article" date="2009" name="Genome Res.">
        <title>Comparative genomic analyses of the human fungal pathogens Coccidioides and their relatives.</title>
        <authorList>
            <person name="Sharpton T.J."/>
            <person name="Stajich J.E."/>
            <person name="Rounsley S.D."/>
            <person name="Gardner M.J."/>
            <person name="Wortman J.R."/>
            <person name="Jordar V.S."/>
            <person name="Maiti R."/>
            <person name="Kodira C.D."/>
            <person name="Neafsey D.E."/>
            <person name="Zeng Q."/>
            <person name="Hung C.-Y."/>
            <person name="McMahan C."/>
            <person name="Muszewska A."/>
            <person name="Grynberg M."/>
            <person name="Mandel M.A."/>
            <person name="Kellner E.M."/>
            <person name="Barker B.M."/>
            <person name="Galgiani J.N."/>
            <person name="Orbach M.J."/>
            <person name="Kirkland T.N."/>
            <person name="Cole G.T."/>
            <person name="Henn M.R."/>
            <person name="Birren B.W."/>
            <person name="Taylor J.W."/>
        </authorList>
    </citation>
    <scope>NUCLEOTIDE SEQUENCE [LARGE SCALE GENOMIC DNA]</scope>
    <source>
        <strain evidence="4">RMSCC 3488</strain>
    </source>
</reference>
<dbReference type="OrthoDB" id="10064318at2759"/>
<name>A0A0J6FSI7_COCPO</name>
<dbReference type="Pfam" id="PF00004">
    <property type="entry name" value="AAA"/>
    <property type="match status" value="1"/>
</dbReference>
<feature type="region of interest" description="Disordered" evidence="1">
    <location>
        <begin position="674"/>
        <end position="718"/>
    </location>
</feature>
<feature type="region of interest" description="Disordered" evidence="1">
    <location>
        <begin position="1099"/>
        <end position="1121"/>
    </location>
</feature>
<evidence type="ECO:0000256" key="1">
    <source>
        <dbReference type="SAM" id="MobiDB-lite"/>
    </source>
</evidence>
<feature type="compositionally biased region" description="Pro residues" evidence="1">
    <location>
        <begin position="255"/>
        <end position="264"/>
    </location>
</feature>
<evidence type="ECO:0000313" key="4">
    <source>
        <dbReference type="Proteomes" id="UP000054567"/>
    </source>
</evidence>
<feature type="compositionally biased region" description="Polar residues" evidence="1">
    <location>
        <begin position="685"/>
        <end position="715"/>
    </location>
</feature>